<keyword evidence="3" id="KW-1185">Reference proteome</keyword>
<accession>A0ABR8D1K7</accession>
<gene>
    <name evidence="2" type="ORF">H6G83_10710</name>
</gene>
<dbReference type="InterPro" id="IPR032557">
    <property type="entry name" value="DUF4935"/>
</dbReference>
<dbReference type="Pfam" id="PF16289">
    <property type="entry name" value="PIN_12"/>
    <property type="match status" value="1"/>
</dbReference>
<evidence type="ECO:0000313" key="2">
    <source>
        <dbReference type="EMBL" id="MBD2501069.1"/>
    </source>
</evidence>
<dbReference type="EMBL" id="JACJSG010000012">
    <property type="protein sequence ID" value="MBD2501069.1"/>
    <property type="molecule type" value="Genomic_DNA"/>
</dbReference>
<proteinExistence type="predicted"/>
<protein>
    <submittedName>
        <fullName evidence="2">DUF4935 domain-containing protein</fullName>
    </submittedName>
</protein>
<organism evidence="2 3">
    <name type="scientific">Anabaena azotica FACHB-119</name>
    <dbReference type="NCBI Taxonomy" id="947527"/>
    <lineage>
        <taxon>Bacteria</taxon>
        <taxon>Bacillati</taxon>
        <taxon>Cyanobacteriota</taxon>
        <taxon>Cyanophyceae</taxon>
        <taxon>Nostocales</taxon>
        <taxon>Nostocaceae</taxon>
        <taxon>Anabaena</taxon>
        <taxon>Anabaena azotica</taxon>
    </lineage>
</organism>
<sequence>MITLYVETNFLMAIAHGRDSFNIILNNYNPSLKIVIPDICFIEALSTFEKERQNRQEFNRELNIQYNKAFRDINSPNAQNLMQYLQQTIIFNNKILDDITFRLKQVIISLIDKAEIINMNSAILADLTEKTLIGSDSDSDSEKLLIQNDLMDNLILQCILNHAKSDTQGIKVFLSGNTKDFDKPKVQEALRNAGISKYFTRTQDFLGWLQSQNS</sequence>
<comment type="caution">
    <text evidence="2">The sequence shown here is derived from an EMBL/GenBank/DDBJ whole genome shotgun (WGS) entry which is preliminary data.</text>
</comment>
<name>A0ABR8D1K7_9NOST</name>
<feature type="domain" description="DUF4935" evidence="1">
    <location>
        <begin position="4"/>
        <end position="181"/>
    </location>
</feature>
<evidence type="ECO:0000313" key="3">
    <source>
        <dbReference type="Proteomes" id="UP000661112"/>
    </source>
</evidence>
<evidence type="ECO:0000259" key="1">
    <source>
        <dbReference type="Pfam" id="PF16289"/>
    </source>
</evidence>
<dbReference type="Proteomes" id="UP000661112">
    <property type="component" value="Unassembled WGS sequence"/>
</dbReference>
<reference evidence="2 3" key="1">
    <citation type="journal article" date="2020" name="ISME J.">
        <title>Comparative genomics reveals insights into cyanobacterial evolution and habitat adaptation.</title>
        <authorList>
            <person name="Chen M.Y."/>
            <person name="Teng W.K."/>
            <person name="Zhao L."/>
            <person name="Hu C.X."/>
            <person name="Zhou Y.K."/>
            <person name="Han B.P."/>
            <person name="Song L.R."/>
            <person name="Shu W.S."/>
        </authorList>
    </citation>
    <scope>NUCLEOTIDE SEQUENCE [LARGE SCALE GENOMIC DNA]</scope>
    <source>
        <strain evidence="2 3">FACHB-119</strain>
    </source>
</reference>